<protein>
    <submittedName>
        <fullName evidence="1">Acyl-CoA thioesterase</fullName>
    </submittedName>
</protein>
<evidence type="ECO:0000313" key="1">
    <source>
        <dbReference type="EMBL" id="MBH9579155.1"/>
    </source>
</evidence>
<dbReference type="CDD" id="cd00586">
    <property type="entry name" value="4HBT"/>
    <property type="match status" value="1"/>
</dbReference>
<reference evidence="1" key="1">
    <citation type="submission" date="2020-12" db="EMBL/GenBank/DDBJ databases">
        <title>The genome sequence of Inhella sp. 1Y17.</title>
        <authorList>
            <person name="Liu Y."/>
        </authorList>
    </citation>
    <scope>NUCLEOTIDE SEQUENCE</scope>
    <source>
        <strain evidence="1">1Y17</strain>
    </source>
</reference>
<dbReference type="EMBL" id="JAEDAK010000018">
    <property type="protein sequence ID" value="MBH9579155.1"/>
    <property type="molecule type" value="Genomic_DNA"/>
</dbReference>
<organism evidence="1 2">
    <name type="scientific">Inhella proteolytica</name>
    <dbReference type="NCBI Taxonomy" id="2795029"/>
    <lineage>
        <taxon>Bacteria</taxon>
        <taxon>Pseudomonadati</taxon>
        <taxon>Pseudomonadota</taxon>
        <taxon>Betaproteobacteria</taxon>
        <taxon>Burkholderiales</taxon>
        <taxon>Sphaerotilaceae</taxon>
        <taxon>Inhella</taxon>
    </lineage>
</organism>
<keyword evidence="2" id="KW-1185">Reference proteome</keyword>
<sequence>MNRFEKPERIRFSHCDPAGIVFFPQVFVLFQGLVEDWFDEALQIDYAELLGPRRVGLPTVALNTEFRAVSRQGDAVRLSLGLERIGRRSFTLTLELRGAAGELRVAARQTLVSTDLDTHRAMELPADVLAALQRFNAEAAHG</sequence>
<proteinExistence type="predicted"/>
<dbReference type="InterPro" id="IPR029069">
    <property type="entry name" value="HotDog_dom_sf"/>
</dbReference>
<dbReference type="Gene3D" id="3.10.129.10">
    <property type="entry name" value="Hotdog Thioesterase"/>
    <property type="match status" value="1"/>
</dbReference>
<dbReference type="Pfam" id="PF13279">
    <property type="entry name" value="4HBT_2"/>
    <property type="match status" value="1"/>
</dbReference>
<dbReference type="SUPFAM" id="SSF54637">
    <property type="entry name" value="Thioesterase/thiol ester dehydrase-isomerase"/>
    <property type="match status" value="1"/>
</dbReference>
<evidence type="ECO:0000313" key="2">
    <source>
        <dbReference type="Proteomes" id="UP000613266"/>
    </source>
</evidence>
<accession>A0A931NJZ1</accession>
<dbReference type="RefSeq" id="WP_198112923.1">
    <property type="nucleotide sequence ID" value="NZ_JAEDAK010000018.1"/>
</dbReference>
<comment type="caution">
    <text evidence="1">The sequence shown here is derived from an EMBL/GenBank/DDBJ whole genome shotgun (WGS) entry which is preliminary data.</text>
</comment>
<dbReference type="AlphaFoldDB" id="A0A931NJZ1"/>
<gene>
    <name evidence="1" type="ORF">I7X39_19860</name>
</gene>
<name>A0A931NJZ1_9BURK</name>
<dbReference type="Proteomes" id="UP000613266">
    <property type="component" value="Unassembled WGS sequence"/>
</dbReference>